<dbReference type="SUPFAM" id="SSF81631">
    <property type="entry name" value="PAP/OAS1 substrate-binding domain"/>
    <property type="match status" value="1"/>
</dbReference>
<protein>
    <submittedName>
        <fullName evidence="3">Poly(A) RNA polymerase, mitochondrial</fullName>
    </submittedName>
</protein>
<accession>A0AAV4XQQ1</accession>
<dbReference type="Pfam" id="PF17797">
    <property type="entry name" value="RL"/>
    <property type="match status" value="1"/>
</dbReference>
<reference evidence="3 4" key="1">
    <citation type="submission" date="2021-06" db="EMBL/GenBank/DDBJ databases">
        <title>Caerostris extrusa draft genome.</title>
        <authorList>
            <person name="Kono N."/>
            <person name="Arakawa K."/>
        </authorList>
    </citation>
    <scope>NUCLEOTIDE SEQUENCE [LARGE SCALE GENOMIC DNA]</scope>
</reference>
<feature type="domain" description="RL" evidence="1">
    <location>
        <begin position="85"/>
        <end position="151"/>
    </location>
</feature>
<name>A0AAV4XQQ1_CAEEX</name>
<evidence type="ECO:0000313" key="3">
    <source>
        <dbReference type="EMBL" id="GIY96316.1"/>
    </source>
</evidence>
<dbReference type="SUPFAM" id="SSF81301">
    <property type="entry name" value="Nucleotidyltransferase"/>
    <property type="match status" value="1"/>
</dbReference>
<gene>
    <name evidence="3" type="primary">MTPAP</name>
    <name evidence="3" type="ORF">CEXT_43011</name>
</gene>
<dbReference type="Gene3D" id="1.10.1410.10">
    <property type="match status" value="1"/>
</dbReference>
<dbReference type="EMBL" id="BPLR01018030">
    <property type="protein sequence ID" value="GIY96316.1"/>
    <property type="molecule type" value="Genomic_DNA"/>
</dbReference>
<dbReference type="Gene3D" id="3.30.460.10">
    <property type="entry name" value="Beta Polymerase, domain 2"/>
    <property type="match status" value="1"/>
</dbReference>
<dbReference type="Pfam" id="PF22600">
    <property type="entry name" value="MTPAP-like_central"/>
    <property type="match status" value="1"/>
</dbReference>
<dbReference type="InterPro" id="IPR043519">
    <property type="entry name" value="NT_sf"/>
</dbReference>
<dbReference type="Proteomes" id="UP001054945">
    <property type="component" value="Unassembled WGS sequence"/>
</dbReference>
<organism evidence="3 4">
    <name type="scientific">Caerostris extrusa</name>
    <name type="common">Bark spider</name>
    <name type="synonym">Caerostris bankana</name>
    <dbReference type="NCBI Taxonomy" id="172846"/>
    <lineage>
        <taxon>Eukaryota</taxon>
        <taxon>Metazoa</taxon>
        <taxon>Ecdysozoa</taxon>
        <taxon>Arthropoda</taxon>
        <taxon>Chelicerata</taxon>
        <taxon>Arachnida</taxon>
        <taxon>Araneae</taxon>
        <taxon>Araneomorphae</taxon>
        <taxon>Entelegynae</taxon>
        <taxon>Araneoidea</taxon>
        <taxon>Araneidae</taxon>
        <taxon>Caerostris</taxon>
    </lineage>
</organism>
<dbReference type="AlphaFoldDB" id="A0AAV4XQQ1"/>
<keyword evidence="4" id="KW-1185">Reference proteome</keyword>
<comment type="caution">
    <text evidence="3">The sequence shown here is derived from an EMBL/GenBank/DDBJ whole genome shotgun (WGS) entry which is preliminary data.</text>
</comment>
<dbReference type="PANTHER" id="PTHR12271:SF133">
    <property type="entry name" value="POLY(A) RNA POLYMERASE, MITOCHONDRIAL"/>
    <property type="match status" value="1"/>
</dbReference>
<evidence type="ECO:0000259" key="2">
    <source>
        <dbReference type="Pfam" id="PF22600"/>
    </source>
</evidence>
<sequence>MASLTLSHRLLIKTSKSLFGKSELICNKYRYFHHKTIFYPITSINFQIRDIHLKSKRYCSTTGTQDNLKADKYEGSLVPTFQHQMYLRKKQARSSVLIELKNKTDVLSSIAACEQFGDIKNVYSYNGESENVLLLLEFTCEESVQKLHSNCQYENTVDTFPICSRIIRFDKKFDNIVPSKTFEIEKNTSKPVDSKGKTVSELIEDIYDCDKLSELDTRLRFFLCAVLKDSLSGLFPHCDALPFGSSVNGLGKQGCDLDVMIRLYPTQVIQNSEFSFLNRTCFGDARNLQVDSIHALHGFFKTFLPGAAILMSEILYFCGEIDSRVRPLLYAVKKWAKESNITHAVPGAYITNFGLSLLVIFFLQNRPVPILPNLIESILIVGDESSTNFKVEYLMPISKFQAKASLNTESLAELLEEFLRFLGLNPFKDRHFSILTGVASPKKSNDQYVWNIPWMKSLM</sequence>
<evidence type="ECO:0000259" key="1">
    <source>
        <dbReference type="Pfam" id="PF17797"/>
    </source>
</evidence>
<dbReference type="GO" id="GO:0031123">
    <property type="term" value="P:RNA 3'-end processing"/>
    <property type="evidence" value="ECO:0007669"/>
    <property type="project" value="TreeGrafter"/>
</dbReference>
<feature type="domain" description="Poly(A) RNA polymerase mitochondrial-like central palm" evidence="2">
    <location>
        <begin position="200"/>
        <end position="268"/>
    </location>
</feature>
<dbReference type="GO" id="GO:1990817">
    <property type="term" value="F:poly(A) RNA polymerase activity"/>
    <property type="evidence" value="ECO:0007669"/>
    <property type="project" value="TreeGrafter"/>
</dbReference>
<dbReference type="PANTHER" id="PTHR12271">
    <property type="entry name" value="POLY A POLYMERASE CID PAP -RELATED"/>
    <property type="match status" value="1"/>
</dbReference>
<dbReference type="InterPro" id="IPR054708">
    <property type="entry name" value="MTPAP-like_central"/>
</dbReference>
<dbReference type="InterPro" id="IPR041252">
    <property type="entry name" value="RL"/>
</dbReference>
<evidence type="ECO:0000313" key="4">
    <source>
        <dbReference type="Proteomes" id="UP001054945"/>
    </source>
</evidence>
<proteinExistence type="predicted"/>